<keyword evidence="3" id="KW-0732">Signal</keyword>
<evidence type="ECO:0000256" key="2">
    <source>
        <dbReference type="ARBA" id="ARBA00022837"/>
    </source>
</evidence>
<dbReference type="STRING" id="1217721.HY57_17380"/>
<organism evidence="5 6">
    <name type="scientific">Dyella japonica A8</name>
    <dbReference type="NCBI Taxonomy" id="1217721"/>
    <lineage>
        <taxon>Bacteria</taxon>
        <taxon>Pseudomonadati</taxon>
        <taxon>Pseudomonadota</taxon>
        <taxon>Gammaproteobacteria</taxon>
        <taxon>Lysobacterales</taxon>
        <taxon>Rhodanobacteraceae</taxon>
        <taxon>Dyella</taxon>
    </lineage>
</organism>
<dbReference type="EMBL" id="CP008884">
    <property type="protein sequence ID" value="AIF48887.1"/>
    <property type="molecule type" value="Genomic_DNA"/>
</dbReference>
<dbReference type="GO" id="GO:0046872">
    <property type="term" value="F:metal ion binding"/>
    <property type="evidence" value="ECO:0007669"/>
    <property type="project" value="UniProtKB-KW"/>
</dbReference>
<keyword evidence="6" id="KW-1185">Reference proteome</keyword>
<evidence type="ECO:0000313" key="6">
    <source>
        <dbReference type="Proteomes" id="UP000027987"/>
    </source>
</evidence>
<keyword evidence="2" id="KW-0106">Calcium</keyword>
<dbReference type="HOGENOM" id="CLU_001890_1_1_6"/>
<feature type="chain" id="PRO_5001706754" evidence="3">
    <location>
        <begin position="38"/>
        <end position="1302"/>
    </location>
</feature>
<keyword evidence="1" id="KW-0479">Metal-binding</keyword>
<name>A0A075K5D2_9GAMM</name>
<evidence type="ECO:0000259" key="4">
    <source>
        <dbReference type="Pfam" id="PF05567"/>
    </source>
</evidence>
<dbReference type="Pfam" id="PF05567">
    <property type="entry name" value="T4P_PilY1"/>
    <property type="match status" value="1"/>
</dbReference>
<proteinExistence type="predicted"/>
<evidence type="ECO:0000256" key="3">
    <source>
        <dbReference type="SAM" id="SignalP"/>
    </source>
</evidence>
<evidence type="ECO:0000313" key="5">
    <source>
        <dbReference type="EMBL" id="AIF48887.1"/>
    </source>
</evidence>
<gene>
    <name evidence="5" type="ORF">HY57_17380</name>
</gene>
<dbReference type="PATRIC" id="fig|1217721.7.peg.3569"/>
<dbReference type="KEGG" id="dja:HY57_17380"/>
<dbReference type="OrthoDB" id="7156875at2"/>
<accession>A0A075K5D2</accession>
<dbReference type="InterPro" id="IPR008707">
    <property type="entry name" value="B-propeller_PilY1"/>
</dbReference>
<dbReference type="Proteomes" id="UP000027987">
    <property type="component" value="Chromosome"/>
</dbReference>
<feature type="signal peptide" evidence="3">
    <location>
        <begin position="1"/>
        <end position="37"/>
    </location>
</feature>
<feature type="domain" description="PilY1 beta-propeller" evidence="4">
    <location>
        <begin position="774"/>
        <end position="1133"/>
    </location>
</feature>
<dbReference type="RefSeq" id="WP_026034210.1">
    <property type="nucleotide sequence ID" value="NZ_ALOY01000179.1"/>
</dbReference>
<sequence>MSTPTRLRGRAAGFLRRLLCTGVLVCGLGMASEPAHAAGTAVTIDTAPLIIQAALPPNIMLMLDDSGSMAWDFMPDWKYLGNTTVDGLRNASINGVYYNPKVTYTPPPQALGGTNLYNASPDIVGAYKDGFLDTSTTDVRSYSSPSANNRYAYYTQLTLTTKKTYAPTCPSDYTLGKGSSGSNYQCIKNSDASKTSTPTCASGDTLVSSQSQCQAAQLNYFTYTTGSVGSFVSHYVGADGDCQYLSTSQQAVCDHSAATRQNVANWFSYYRTRILMAKSGLMSAFATIDPKYRVGFASINNRNTTDINATGHTSTIGNYTLAQVQPFGDGKASTQRANFWTWVNDIQPNNSTPLRVALDAVGQYYQSDQPWLTDPLSSSSGELACRASYTILTTDGFWNEDDSLVSGIGDVDGVAGKTVTGPNQQSYTYVPVLPYADSPNTTNSTTVTSTYAATPTCDSGFTYSSATDQCTRKNNTPRTPTWTCSNKSDSLDLTARMCTHKTTVPPVTYSNTLSDVAMKYWRTDLRPNTKNEVPVNAEDNAFWQHMTTFTLGLGFQPLYADQVTPIPMADVFKWAHGDATKAISGFAWPQPTGDSINNIADLAHAAVNGHGGFYSATSPESFADGLKDALKRAAQRTGTGASLAANSTQLQTGTVAYQANYYTASWKGDLKALAIDATSGAIAATPSWSAANKMPAASARTIYTYNPASASTAAPSAVAFKVDGSGNLPALSSTQLAALGGDTASQAAMINYLRGDSSKEVANGGSYRSRDTSLGDIVNSQPVYVGAPSPNQFNNQTFSGSTTFSTYASDQKNRAGLIYVAANDGMLHAFNAGTGIEAYAYLPGAVIANGSTKGISDLANTDYGTTLALPHQFFNDGELTVADVYSATGNGTWKTVLVGTTGRGQARAVYAFDVTDPANIQFLWERSASDGNADGNSKYIGQMTGKPVIAQTSPGVWSVLMGNGYNSAGGVAALLQFNVFSGALSVHQTTDTTGLAAPAVWISNATSGISDMAYAGDLNGNVWSFALNTGPTNYTASPNTSGTLLFTAKDANNVVQPITGGLLVGKNPQTQDVWVFFGTGQYLTNADLSNLNPQSWYGLIVKSGGTNKSIDQQAKQDRSSLVQRYITTETTTTDAAGVTTSVARTVTTTGEAASMTGKSGWYMNLLQPSGSGTSTTYKKQGERMVTPNQFQGNLLLGTTRIPQASDLCDPSGTGWVMAVDPFTGTNPQSNFFDINGDGQINAGDAVNGKPAGGMAFSSLPNNPIFVGGNMLMSFDNGTTGSIKTSSSGAGMTRVSWRELINQ</sequence>
<reference evidence="5 6" key="1">
    <citation type="submission" date="2014-07" db="EMBL/GenBank/DDBJ databases">
        <title>Complete Genome Sequence of Dyella japonica Strain A8 Isolated from Malaysian Tropical Soil.</title>
        <authorList>
            <person name="Hui R.K.H."/>
            <person name="Chen J.-W."/>
            <person name="Chan K.-G."/>
            <person name="Leung F.C.C."/>
        </authorList>
    </citation>
    <scope>NUCLEOTIDE SEQUENCE [LARGE SCALE GENOMIC DNA]</scope>
    <source>
        <strain evidence="5 6">A8</strain>
    </source>
</reference>
<evidence type="ECO:0000256" key="1">
    <source>
        <dbReference type="ARBA" id="ARBA00022723"/>
    </source>
</evidence>
<protein>
    <submittedName>
        <fullName evidence="5">Pilus assembly protein PilY</fullName>
    </submittedName>
</protein>